<dbReference type="AlphaFoldDB" id="A0A7T4R100"/>
<dbReference type="GO" id="GO:0003697">
    <property type="term" value="F:single-stranded DNA binding"/>
    <property type="evidence" value="ECO:0007669"/>
    <property type="project" value="UniProtKB-UniRule"/>
</dbReference>
<evidence type="ECO:0000313" key="12">
    <source>
        <dbReference type="EMBL" id="QQD18299.1"/>
    </source>
</evidence>
<dbReference type="GO" id="GO:0005524">
    <property type="term" value="F:ATP binding"/>
    <property type="evidence" value="ECO:0007669"/>
    <property type="project" value="UniProtKB-UniRule"/>
</dbReference>
<dbReference type="InterPro" id="IPR003395">
    <property type="entry name" value="RecF/RecN/SMC_N"/>
</dbReference>
<feature type="binding site" evidence="9">
    <location>
        <begin position="30"/>
        <end position="37"/>
    </location>
    <ligand>
        <name>ATP</name>
        <dbReference type="ChEBI" id="CHEBI:30616"/>
    </ligand>
</feature>
<comment type="subcellular location">
    <subcellularLocation>
        <location evidence="1 9 10">Cytoplasm</location>
    </subcellularLocation>
</comment>
<dbReference type="PROSITE" id="PS00617">
    <property type="entry name" value="RECF_1"/>
    <property type="match status" value="1"/>
</dbReference>
<feature type="domain" description="RecF/RecN/SMC N-terminal" evidence="11">
    <location>
        <begin position="2"/>
        <end position="354"/>
    </location>
</feature>
<evidence type="ECO:0000256" key="3">
    <source>
        <dbReference type="ARBA" id="ARBA00020170"/>
    </source>
</evidence>
<dbReference type="InterPro" id="IPR018078">
    <property type="entry name" value="DNA-binding_RecF_CS"/>
</dbReference>
<dbReference type="InterPro" id="IPR027417">
    <property type="entry name" value="P-loop_NTPase"/>
</dbReference>
<comment type="similarity">
    <text evidence="2 9 10">Belongs to the RecF family.</text>
</comment>
<evidence type="ECO:0000256" key="6">
    <source>
        <dbReference type="ARBA" id="ARBA00022741"/>
    </source>
</evidence>
<evidence type="ECO:0000259" key="11">
    <source>
        <dbReference type="Pfam" id="PF02463"/>
    </source>
</evidence>
<evidence type="ECO:0000256" key="5">
    <source>
        <dbReference type="ARBA" id="ARBA00022705"/>
    </source>
</evidence>
<gene>
    <name evidence="9 12" type="primary">recF</name>
    <name evidence="12" type="ORF">I6N98_00015</name>
</gene>
<keyword evidence="9 10" id="KW-0227">DNA damage</keyword>
<keyword evidence="5 9" id="KW-0235">DNA replication</keyword>
<dbReference type="Proteomes" id="UP000596063">
    <property type="component" value="Chromosome"/>
</dbReference>
<accession>A0A7T4R100</accession>
<evidence type="ECO:0000313" key="13">
    <source>
        <dbReference type="Proteomes" id="UP000596063"/>
    </source>
</evidence>
<name>A0A7T4R100_9GAMM</name>
<evidence type="ECO:0000256" key="9">
    <source>
        <dbReference type="HAMAP-Rule" id="MF_00365"/>
    </source>
</evidence>
<dbReference type="PROSITE" id="PS00618">
    <property type="entry name" value="RECF_2"/>
    <property type="match status" value="1"/>
</dbReference>
<keyword evidence="9 10" id="KW-0234">DNA repair</keyword>
<dbReference type="GO" id="GO:0000731">
    <property type="term" value="P:DNA synthesis involved in DNA repair"/>
    <property type="evidence" value="ECO:0007669"/>
    <property type="project" value="TreeGrafter"/>
</dbReference>
<keyword evidence="6 9" id="KW-0547">Nucleotide-binding</keyword>
<dbReference type="Gene3D" id="1.20.1050.90">
    <property type="entry name" value="RecF/RecN/SMC, N-terminal domain"/>
    <property type="match status" value="1"/>
</dbReference>
<dbReference type="InterPro" id="IPR042174">
    <property type="entry name" value="RecF_2"/>
</dbReference>
<dbReference type="Pfam" id="PF02463">
    <property type="entry name" value="SMC_N"/>
    <property type="match status" value="1"/>
</dbReference>
<evidence type="ECO:0000256" key="8">
    <source>
        <dbReference type="ARBA" id="ARBA00023125"/>
    </source>
</evidence>
<dbReference type="GO" id="GO:0006302">
    <property type="term" value="P:double-strand break repair"/>
    <property type="evidence" value="ECO:0007669"/>
    <property type="project" value="TreeGrafter"/>
</dbReference>
<dbReference type="HAMAP" id="MF_00365">
    <property type="entry name" value="RecF"/>
    <property type="match status" value="1"/>
</dbReference>
<keyword evidence="9 10" id="KW-0742">SOS response</keyword>
<dbReference type="GO" id="GO:0009432">
    <property type="term" value="P:SOS response"/>
    <property type="evidence" value="ECO:0007669"/>
    <property type="project" value="UniProtKB-UniRule"/>
</dbReference>
<keyword evidence="8 9" id="KW-0238">DNA-binding</keyword>
<dbReference type="EMBL" id="CP066167">
    <property type="protein sequence ID" value="QQD18299.1"/>
    <property type="molecule type" value="Genomic_DNA"/>
</dbReference>
<dbReference type="GO" id="GO:0005737">
    <property type="term" value="C:cytoplasm"/>
    <property type="evidence" value="ECO:0007669"/>
    <property type="project" value="UniProtKB-SubCell"/>
</dbReference>
<comment type="function">
    <text evidence="9 10">The RecF protein is involved in DNA metabolism; it is required for DNA replication and normal SOS inducibility. RecF binds preferentially to single-stranded, linear DNA. It also seems to bind ATP.</text>
</comment>
<evidence type="ECO:0000256" key="10">
    <source>
        <dbReference type="RuleBase" id="RU000578"/>
    </source>
</evidence>
<keyword evidence="7 9" id="KW-0067">ATP-binding</keyword>
<dbReference type="KEGG" id="snan:I6N98_00015"/>
<proteinExistence type="inferred from homology"/>
<keyword evidence="13" id="KW-1185">Reference proteome</keyword>
<sequence length="380" mass="42982">MHIKQLYAENFRNLASVRLDDCGRFNLIFGLNGSGKTSVLEAIYTLSMTRSFRTRQMLQVIQEDKPHLLVTGKLVDSQQANQIQLGVQRGRDKSVLVKMAGQTLKSLAELSGVLPVQVLDARCFELLEGGPAVRRQFLDWPVFHVKHMAFFDVWSRYRKALKQRNALLRRGIIGDWQQFQPWDEALAEAGEKLTVLRRDQFSAFLPLFEQVYAAFDNDGKDGQKAVPSSDIQMRLKDGWDQTEGSLREVLVRQREADAKQGFTRSGPHRADIDVRCGAYPAAQVLSRGQIKSVASAMKIAQLALLANQGLDVVIAIDDLPAELDIYRRETIFRQLAEIPRAQVFVTAIDKNDLQIEGWMDTPDSYRVFHVEHGGIESTRV</sequence>
<keyword evidence="4 9" id="KW-0963">Cytoplasm</keyword>
<protein>
    <recommendedName>
        <fullName evidence="3 9">DNA replication and repair protein RecF</fullName>
    </recommendedName>
</protein>
<evidence type="ECO:0000256" key="2">
    <source>
        <dbReference type="ARBA" id="ARBA00008016"/>
    </source>
</evidence>
<organism evidence="12 13">
    <name type="scientific">Spongiibacter nanhainus</name>
    <dbReference type="NCBI Taxonomy" id="2794344"/>
    <lineage>
        <taxon>Bacteria</taxon>
        <taxon>Pseudomonadati</taxon>
        <taxon>Pseudomonadota</taxon>
        <taxon>Gammaproteobacteria</taxon>
        <taxon>Cellvibrionales</taxon>
        <taxon>Spongiibacteraceae</taxon>
        <taxon>Spongiibacter</taxon>
    </lineage>
</organism>
<dbReference type="InterPro" id="IPR001238">
    <property type="entry name" value="DNA-binding_RecF"/>
</dbReference>
<dbReference type="SUPFAM" id="SSF52540">
    <property type="entry name" value="P-loop containing nucleoside triphosphate hydrolases"/>
    <property type="match status" value="1"/>
</dbReference>
<dbReference type="PANTHER" id="PTHR32182">
    <property type="entry name" value="DNA REPLICATION AND REPAIR PROTEIN RECF"/>
    <property type="match status" value="1"/>
</dbReference>
<dbReference type="PANTHER" id="PTHR32182:SF0">
    <property type="entry name" value="DNA REPLICATION AND REPAIR PROTEIN RECF"/>
    <property type="match status" value="1"/>
</dbReference>
<dbReference type="NCBIfam" id="TIGR00611">
    <property type="entry name" value="recf"/>
    <property type="match status" value="1"/>
</dbReference>
<reference evidence="12 13" key="1">
    <citation type="submission" date="2020-12" db="EMBL/GenBank/DDBJ databases">
        <authorList>
            <person name="Shan Y."/>
        </authorList>
    </citation>
    <scope>NUCLEOTIDE SEQUENCE [LARGE SCALE GENOMIC DNA]</scope>
    <source>
        <strain evidence="13">csc3.9</strain>
    </source>
</reference>
<evidence type="ECO:0000256" key="7">
    <source>
        <dbReference type="ARBA" id="ARBA00022840"/>
    </source>
</evidence>
<evidence type="ECO:0000256" key="1">
    <source>
        <dbReference type="ARBA" id="ARBA00004496"/>
    </source>
</evidence>
<evidence type="ECO:0000256" key="4">
    <source>
        <dbReference type="ARBA" id="ARBA00022490"/>
    </source>
</evidence>
<dbReference type="GO" id="GO:0006260">
    <property type="term" value="P:DNA replication"/>
    <property type="evidence" value="ECO:0007669"/>
    <property type="project" value="UniProtKB-UniRule"/>
</dbReference>
<dbReference type="Gene3D" id="3.40.50.300">
    <property type="entry name" value="P-loop containing nucleotide triphosphate hydrolases"/>
    <property type="match status" value="1"/>
</dbReference>
<dbReference type="RefSeq" id="WP_198569796.1">
    <property type="nucleotide sequence ID" value="NZ_CP066167.1"/>
</dbReference>